<evidence type="ECO:0000313" key="1">
    <source>
        <dbReference type="EMBL" id="KAH7655911.1"/>
    </source>
</evidence>
<organism evidence="1 2">
    <name type="scientific">Dioscorea alata</name>
    <name type="common">Purple yam</name>
    <dbReference type="NCBI Taxonomy" id="55571"/>
    <lineage>
        <taxon>Eukaryota</taxon>
        <taxon>Viridiplantae</taxon>
        <taxon>Streptophyta</taxon>
        <taxon>Embryophyta</taxon>
        <taxon>Tracheophyta</taxon>
        <taxon>Spermatophyta</taxon>
        <taxon>Magnoliopsida</taxon>
        <taxon>Liliopsida</taxon>
        <taxon>Dioscoreales</taxon>
        <taxon>Dioscoreaceae</taxon>
        <taxon>Dioscorea</taxon>
    </lineage>
</organism>
<comment type="caution">
    <text evidence="1">The sequence shown here is derived from an EMBL/GenBank/DDBJ whole genome shotgun (WGS) entry which is preliminary data.</text>
</comment>
<reference evidence="2" key="1">
    <citation type="journal article" date="2022" name="Nat. Commun.">
        <title>Chromosome evolution and the genetic basis of agronomically important traits in greater yam.</title>
        <authorList>
            <person name="Bredeson J.V."/>
            <person name="Lyons J.B."/>
            <person name="Oniyinde I.O."/>
            <person name="Okereke N.R."/>
            <person name="Kolade O."/>
            <person name="Nnabue I."/>
            <person name="Nwadili C.O."/>
            <person name="Hribova E."/>
            <person name="Parker M."/>
            <person name="Nwogha J."/>
            <person name="Shu S."/>
            <person name="Carlson J."/>
            <person name="Kariba R."/>
            <person name="Muthemba S."/>
            <person name="Knop K."/>
            <person name="Barton G.J."/>
            <person name="Sherwood A.V."/>
            <person name="Lopez-Montes A."/>
            <person name="Asiedu R."/>
            <person name="Jamnadass R."/>
            <person name="Muchugi A."/>
            <person name="Goodstein D."/>
            <person name="Egesi C.N."/>
            <person name="Featherston J."/>
            <person name="Asfaw A."/>
            <person name="Simpson G.G."/>
            <person name="Dolezel J."/>
            <person name="Hendre P.S."/>
            <person name="Van Deynze A."/>
            <person name="Kumar P.L."/>
            <person name="Obidiegwu J.E."/>
            <person name="Bhattacharjee R."/>
            <person name="Rokhsar D.S."/>
        </authorList>
    </citation>
    <scope>NUCLEOTIDE SEQUENCE [LARGE SCALE GENOMIC DNA]</scope>
    <source>
        <strain evidence="2">cv. TDa95/00328</strain>
    </source>
</reference>
<keyword evidence="2" id="KW-1185">Reference proteome</keyword>
<dbReference type="Proteomes" id="UP000827976">
    <property type="component" value="Chromosome 18"/>
</dbReference>
<dbReference type="EMBL" id="CM037028">
    <property type="protein sequence ID" value="KAH7655911.1"/>
    <property type="molecule type" value="Genomic_DNA"/>
</dbReference>
<name>A0ACB7U6H7_DIOAL</name>
<sequence length="515" mass="58780">MGLVLVIFSLLSTLIFLRAAWITLSCYYLTPKRIKKIMASQNVSGPEPGFLVGNLTDIASLIAKSTSADMESIDHDIVGRLMPHYVLWSKIYGKRFMFWYGSEPRLCLTEIDMIKELLSSKYVHLSGKSWLQQQGSKHFIGQGLLMANGDNWFHQRHVVAPAFMADKLKDHVRYMVDCTKKMIKALRCSIETGDDEVEISSYLKKLAGDIISRTEFDCSYEKGTQISHLLNLLQQLTAQSSRHLWFPGSRFFPSKFRREIKALKMEVERLLMEIIQNRKDCFEIARSSSYGKGLLAMLLAEAQKKREGFRYSLQTVMDECKTFFFAGHDTSALLLTWTIMLLSTNTSWQDKGREEVERVCGDEPPLAEHLPKLNMLHMIINESLRLYPPASLLPRMVFEDIKLGDLNIPKGLSIWIPVLAIHHSEDIWGKDVNEFNPGRFSGKSFAQTRYFMPFAAGPRNCVGQAYAMMEAKIILAMLLSNFSFSISKNYRHAPVNVLTLKPKHGVLVHLKPLRP</sequence>
<protein>
    <submittedName>
        <fullName evidence="1">Cytokinin trans-hydroxylase protein</fullName>
    </submittedName>
</protein>
<gene>
    <name evidence="1" type="ORF">IHE45_18G044300</name>
</gene>
<evidence type="ECO:0000313" key="2">
    <source>
        <dbReference type="Proteomes" id="UP000827976"/>
    </source>
</evidence>
<proteinExistence type="predicted"/>
<accession>A0ACB7U6H7</accession>